<reference evidence="2 3" key="1">
    <citation type="submission" date="2021-01" db="EMBL/GenBank/DDBJ databases">
        <title>Whole genome shotgun sequence of Microbispora corallina NBRC 16416.</title>
        <authorList>
            <person name="Komaki H."/>
            <person name="Tamura T."/>
        </authorList>
    </citation>
    <scope>NUCLEOTIDE SEQUENCE [LARGE SCALE GENOMIC DNA]</scope>
    <source>
        <strain evidence="2 3">NBRC 16416</strain>
    </source>
</reference>
<sequence>MGRVVVVENVTLDGVMQAPGGADEDARGGFRHGGWARPYADPVIAEKMGMGRAMSGDGGLLFGRRTYEQFHGFWPKQTDGNPFTEVLDRRRKYVASRSLVEPLPWKNSVLVQGDAADSVAALRRDVEGDLVVLGSGELVRSLARAGLVDVYTLAIHPLTLGTGTRLFAEGEHAYGTLELVEASPAPNGVIVATYRPAG</sequence>
<comment type="caution">
    <text evidence="2">The sequence shown here is derived from an EMBL/GenBank/DDBJ whole genome shotgun (WGS) entry which is preliminary data.</text>
</comment>
<proteinExistence type="predicted"/>
<evidence type="ECO:0000313" key="3">
    <source>
        <dbReference type="Proteomes" id="UP000603904"/>
    </source>
</evidence>
<dbReference type="EMBL" id="BOOC01000001">
    <property type="protein sequence ID" value="GIH37001.1"/>
    <property type="molecule type" value="Genomic_DNA"/>
</dbReference>
<dbReference type="Proteomes" id="UP000603904">
    <property type="component" value="Unassembled WGS sequence"/>
</dbReference>
<dbReference type="SUPFAM" id="SSF53597">
    <property type="entry name" value="Dihydrofolate reductase-like"/>
    <property type="match status" value="1"/>
</dbReference>
<name>A0ABQ4FQB1_9ACTN</name>
<dbReference type="PANTHER" id="PTHR38011:SF2">
    <property type="entry name" value="BIFUNCTIONAL DEAMINASE-REDUCTASE DOMAIN PROTEIN"/>
    <property type="match status" value="1"/>
</dbReference>
<protein>
    <submittedName>
        <fullName evidence="2">Deaminase</fullName>
    </submittedName>
</protein>
<accession>A0ABQ4FQB1</accession>
<evidence type="ECO:0000259" key="1">
    <source>
        <dbReference type="Pfam" id="PF01872"/>
    </source>
</evidence>
<organism evidence="2 3">
    <name type="scientific">Microbispora corallina</name>
    <dbReference type="NCBI Taxonomy" id="83302"/>
    <lineage>
        <taxon>Bacteria</taxon>
        <taxon>Bacillati</taxon>
        <taxon>Actinomycetota</taxon>
        <taxon>Actinomycetes</taxon>
        <taxon>Streptosporangiales</taxon>
        <taxon>Streptosporangiaceae</taxon>
        <taxon>Microbispora</taxon>
    </lineage>
</organism>
<dbReference type="RefSeq" id="WP_204054851.1">
    <property type="nucleotide sequence ID" value="NZ_BAAAGP010000018.1"/>
</dbReference>
<dbReference type="InterPro" id="IPR024072">
    <property type="entry name" value="DHFR-like_dom_sf"/>
</dbReference>
<dbReference type="PANTHER" id="PTHR38011">
    <property type="entry name" value="DIHYDROFOLATE REDUCTASE FAMILY PROTEIN (AFU_ORTHOLOGUE AFUA_8G06820)"/>
    <property type="match status" value="1"/>
</dbReference>
<gene>
    <name evidence="2" type="ORF">Mco01_00010</name>
</gene>
<feature type="domain" description="Bacterial bifunctional deaminase-reductase C-terminal" evidence="1">
    <location>
        <begin position="4"/>
        <end position="190"/>
    </location>
</feature>
<dbReference type="InterPro" id="IPR050765">
    <property type="entry name" value="Riboflavin_Biosynth_HTPR"/>
</dbReference>
<dbReference type="Gene3D" id="3.40.430.10">
    <property type="entry name" value="Dihydrofolate Reductase, subunit A"/>
    <property type="match status" value="1"/>
</dbReference>
<keyword evidence="3" id="KW-1185">Reference proteome</keyword>
<dbReference type="Pfam" id="PF01872">
    <property type="entry name" value="RibD_C"/>
    <property type="match status" value="1"/>
</dbReference>
<dbReference type="InterPro" id="IPR002734">
    <property type="entry name" value="RibDG_C"/>
</dbReference>
<evidence type="ECO:0000313" key="2">
    <source>
        <dbReference type="EMBL" id="GIH37001.1"/>
    </source>
</evidence>